<dbReference type="EMBL" id="JARKIK010000066">
    <property type="protein sequence ID" value="KAK8729986.1"/>
    <property type="molecule type" value="Genomic_DNA"/>
</dbReference>
<dbReference type="GO" id="GO:0030154">
    <property type="term" value="P:cell differentiation"/>
    <property type="evidence" value="ECO:0007669"/>
    <property type="project" value="UniProtKB-KW"/>
</dbReference>
<name>A0AAW0WD35_CHEQU</name>
<sequence length="155" mass="17323">MSCLIRRLLLIILVDLDEDQDDSEIDYTSLSGLMSALAANGPNVVQEDEETSEVTGEHERIRDIGGTSMLSQTEALTEESDRQRRQELMDDRAAVWNSSPMPDRLVLDGNKVEEIKSVMASFILPQSAIPAWAQNLSDEDWKDQVAGLLSRKMSQ</sequence>
<evidence type="ECO:0000256" key="6">
    <source>
        <dbReference type="ARBA" id="ARBA00022871"/>
    </source>
</evidence>
<evidence type="ECO:0000256" key="7">
    <source>
        <dbReference type="SAM" id="SignalP"/>
    </source>
</evidence>
<protein>
    <recommendedName>
        <fullName evidence="2">Male-enhanced antigen 1</fullName>
    </recommendedName>
</protein>
<keyword evidence="3" id="KW-0217">Developmental protein</keyword>
<evidence type="ECO:0000256" key="3">
    <source>
        <dbReference type="ARBA" id="ARBA00022473"/>
    </source>
</evidence>
<evidence type="ECO:0000313" key="8">
    <source>
        <dbReference type="EMBL" id="KAK8729986.1"/>
    </source>
</evidence>
<dbReference type="Pfam" id="PF06910">
    <property type="entry name" value="MEA1"/>
    <property type="match status" value="1"/>
</dbReference>
<keyword evidence="7" id="KW-0732">Signal</keyword>
<keyword evidence="4" id="KW-0597">Phosphoprotein</keyword>
<keyword evidence="6" id="KW-0744">Spermatogenesis</keyword>
<evidence type="ECO:0000256" key="2">
    <source>
        <dbReference type="ARBA" id="ARBA00022245"/>
    </source>
</evidence>
<keyword evidence="9" id="KW-1185">Reference proteome</keyword>
<evidence type="ECO:0000256" key="5">
    <source>
        <dbReference type="ARBA" id="ARBA00022782"/>
    </source>
</evidence>
<gene>
    <name evidence="8" type="ORF">OTU49_008419</name>
</gene>
<feature type="chain" id="PRO_5043912051" description="Male-enhanced antigen 1" evidence="7">
    <location>
        <begin position="20"/>
        <end position="155"/>
    </location>
</feature>
<reference evidence="8 9" key="1">
    <citation type="journal article" date="2024" name="BMC Genomics">
        <title>Genome assembly of redclaw crayfish (Cherax quadricarinatus) provides insights into its immune adaptation and hypoxia tolerance.</title>
        <authorList>
            <person name="Liu Z."/>
            <person name="Zheng J."/>
            <person name="Li H."/>
            <person name="Fang K."/>
            <person name="Wang S."/>
            <person name="He J."/>
            <person name="Zhou D."/>
            <person name="Weng S."/>
            <person name="Chi M."/>
            <person name="Gu Z."/>
            <person name="He J."/>
            <person name="Li F."/>
            <person name="Wang M."/>
        </authorList>
    </citation>
    <scope>NUCLEOTIDE SEQUENCE [LARGE SCALE GENOMIC DNA]</scope>
    <source>
        <strain evidence="8">ZL_2023a</strain>
    </source>
</reference>
<evidence type="ECO:0000256" key="4">
    <source>
        <dbReference type="ARBA" id="ARBA00022553"/>
    </source>
</evidence>
<dbReference type="InterPro" id="IPR009685">
    <property type="entry name" value="MEA1"/>
</dbReference>
<evidence type="ECO:0000256" key="1">
    <source>
        <dbReference type="ARBA" id="ARBA00002540"/>
    </source>
</evidence>
<dbReference type="GO" id="GO:0007283">
    <property type="term" value="P:spermatogenesis"/>
    <property type="evidence" value="ECO:0007669"/>
    <property type="project" value="UniProtKB-KW"/>
</dbReference>
<evidence type="ECO:0000313" key="9">
    <source>
        <dbReference type="Proteomes" id="UP001445076"/>
    </source>
</evidence>
<dbReference type="PANTHER" id="PTHR17005">
    <property type="entry name" value="MALE-ENHANCED ANTIGEN-1"/>
    <property type="match status" value="1"/>
</dbReference>
<dbReference type="AlphaFoldDB" id="A0AAW0WD35"/>
<accession>A0AAW0WD35</accession>
<comment type="caution">
    <text evidence="8">The sequence shown here is derived from an EMBL/GenBank/DDBJ whole genome shotgun (WGS) entry which is preliminary data.</text>
</comment>
<dbReference type="Proteomes" id="UP001445076">
    <property type="component" value="Unassembled WGS sequence"/>
</dbReference>
<comment type="function">
    <text evidence="1">May play an important role in spermatogenesis and/or testis development.</text>
</comment>
<keyword evidence="5" id="KW-0221">Differentiation</keyword>
<organism evidence="8 9">
    <name type="scientific">Cherax quadricarinatus</name>
    <name type="common">Australian red claw crayfish</name>
    <dbReference type="NCBI Taxonomy" id="27406"/>
    <lineage>
        <taxon>Eukaryota</taxon>
        <taxon>Metazoa</taxon>
        <taxon>Ecdysozoa</taxon>
        <taxon>Arthropoda</taxon>
        <taxon>Crustacea</taxon>
        <taxon>Multicrustacea</taxon>
        <taxon>Malacostraca</taxon>
        <taxon>Eumalacostraca</taxon>
        <taxon>Eucarida</taxon>
        <taxon>Decapoda</taxon>
        <taxon>Pleocyemata</taxon>
        <taxon>Astacidea</taxon>
        <taxon>Parastacoidea</taxon>
        <taxon>Parastacidae</taxon>
        <taxon>Cherax</taxon>
    </lineage>
</organism>
<feature type="signal peptide" evidence="7">
    <location>
        <begin position="1"/>
        <end position="19"/>
    </location>
</feature>
<proteinExistence type="predicted"/>